<evidence type="ECO:0000256" key="27">
    <source>
        <dbReference type="SAM" id="SignalP"/>
    </source>
</evidence>
<dbReference type="Gramene" id="TraesCS3D02G088300.1">
    <property type="protein sequence ID" value="TraesCS3D02G088300.1"/>
    <property type="gene ID" value="TraesCS3D02G088300"/>
</dbReference>
<feature type="binding site" evidence="25">
    <location>
        <position position="764"/>
    </location>
    <ligand>
        <name>ATP</name>
        <dbReference type="ChEBI" id="CHEBI:30616"/>
    </ligand>
</feature>
<dbReference type="Gene3D" id="1.10.510.10">
    <property type="entry name" value="Transferase(Phosphotransferase) domain 1"/>
    <property type="match status" value="1"/>
</dbReference>
<proteinExistence type="inferred from homology"/>
<comment type="subcellular location">
    <subcellularLocation>
        <location evidence="1">Cell membrane</location>
        <topology evidence="1">Single-pass membrane protein</topology>
    </subcellularLocation>
    <subcellularLocation>
        <location evidence="2">Endoplasmic reticulum membrane</location>
        <topology evidence="2">Single-pass membrane protein</topology>
    </subcellularLocation>
</comment>
<dbReference type="Gene3D" id="3.80.10.10">
    <property type="entry name" value="Ribonuclease Inhibitor"/>
    <property type="match status" value="3"/>
</dbReference>
<keyword evidence="13 25" id="KW-0547">Nucleotide-binding</keyword>
<feature type="chain" id="PRO_5043174540" description="Receptor kinase-like protein Xa21" evidence="27">
    <location>
        <begin position="22"/>
        <end position="1054"/>
    </location>
</feature>
<dbReference type="SMART" id="SM00369">
    <property type="entry name" value="LRR_TYP"/>
    <property type="match status" value="9"/>
</dbReference>
<keyword evidence="10 26" id="KW-0812">Transmembrane</keyword>
<evidence type="ECO:0000256" key="2">
    <source>
        <dbReference type="ARBA" id="ARBA00004389"/>
    </source>
</evidence>
<dbReference type="InterPro" id="IPR001611">
    <property type="entry name" value="Leu-rich_rpt"/>
</dbReference>
<keyword evidence="14" id="KW-0418">Kinase</keyword>
<keyword evidence="15 25" id="KW-0067">ATP-binding</keyword>
<dbReference type="GO" id="GO:0004674">
    <property type="term" value="F:protein serine/threonine kinase activity"/>
    <property type="evidence" value="ECO:0007669"/>
    <property type="project" value="UniProtKB-KW"/>
</dbReference>
<dbReference type="PRINTS" id="PR00019">
    <property type="entry name" value="LEURICHRPT"/>
</dbReference>
<keyword evidence="9" id="KW-0808">Transferase</keyword>
<evidence type="ECO:0000256" key="16">
    <source>
        <dbReference type="ARBA" id="ARBA00022989"/>
    </source>
</evidence>
<evidence type="ECO:0000256" key="22">
    <source>
        <dbReference type="ARBA" id="ARBA00054320"/>
    </source>
</evidence>
<dbReference type="PROSITE" id="PS00108">
    <property type="entry name" value="PROTEIN_KINASE_ST"/>
    <property type="match status" value="1"/>
</dbReference>
<dbReference type="GO" id="GO:0009791">
    <property type="term" value="P:post-embryonic development"/>
    <property type="evidence" value="ECO:0007669"/>
    <property type="project" value="UniProtKB-ARBA"/>
</dbReference>
<dbReference type="FunFam" id="3.80.10.10:FF:000275">
    <property type="entry name" value="Leucine-rich repeat receptor-like protein kinase"/>
    <property type="match status" value="1"/>
</dbReference>
<dbReference type="InterPro" id="IPR032675">
    <property type="entry name" value="LRR_dom_sf"/>
</dbReference>
<dbReference type="Pfam" id="PF08263">
    <property type="entry name" value="LRRNT_2"/>
    <property type="match status" value="1"/>
</dbReference>
<evidence type="ECO:0000256" key="8">
    <source>
        <dbReference type="ARBA" id="ARBA00022614"/>
    </source>
</evidence>
<dbReference type="InterPro" id="IPR051809">
    <property type="entry name" value="Plant_receptor-like_S/T_kinase"/>
</dbReference>
<dbReference type="PROSITE" id="PS50011">
    <property type="entry name" value="PROTEIN_KINASE_DOM"/>
    <property type="match status" value="1"/>
</dbReference>
<keyword evidence="17 26" id="KW-0472">Membrane</keyword>
<evidence type="ECO:0000313" key="30">
    <source>
        <dbReference type="Proteomes" id="UP000019116"/>
    </source>
</evidence>
<dbReference type="FunFam" id="3.30.200.20:FF:000432">
    <property type="entry name" value="LRR receptor-like serine/threonine-protein kinase EFR"/>
    <property type="match status" value="1"/>
</dbReference>
<keyword evidence="8" id="KW-0433">Leucine-rich repeat</keyword>
<dbReference type="Gramene" id="TraesMAC3D03G01820400.1">
    <property type="protein sequence ID" value="TraesMAC3D03G01820400.1"/>
    <property type="gene ID" value="TraesMAC3D03G01820400"/>
</dbReference>
<dbReference type="GeneID" id="123077255"/>
<dbReference type="Gramene" id="TraesROB_scaffold_094836_01G000200.1">
    <property type="protein sequence ID" value="TraesROB_scaffold_094836_01G000200.1"/>
    <property type="gene ID" value="TraesROB_scaffold_094836_01G000200"/>
</dbReference>
<dbReference type="GO" id="GO:0005524">
    <property type="term" value="F:ATP binding"/>
    <property type="evidence" value="ECO:0007669"/>
    <property type="project" value="UniProtKB-UniRule"/>
</dbReference>
<evidence type="ECO:0000256" key="3">
    <source>
        <dbReference type="ARBA" id="ARBA00008684"/>
    </source>
</evidence>
<comment type="function">
    <text evidence="23">The processed protein kinase Xa21 chain released by protein cleavage after X.oryzae pv. oryzae protein Ax21 detection translocates into the nucleus where it can bind and regulate WRKY62, a transcription factor. Confers resistance to the bacterial pathogen X.oryzae pv. oryzae (Xoo).</text>
</comment>
<keyword evidence="16 26" id="KW-1133">Transmembrane helix</keyword>
<keyword evidence="12" id="KW-0677">Repeat</keyword>
<dbReference type="PANTHER" id="PTHR27008">
    <property type="entry name" value="OS04G0122200 PROTEIN"/>
    <property type="match status" value="1"/>
</dbReference>
<dbReference type="PANTHER" id="PTHR27008:SF495">
    <property type="entry name" value="OS01G0153000 PROTEIN"/>
    <property type="match status" value="1"/>
</dbReference>
<dbReference type="Gene3D" id="3.30.200.20">
    <property type="entry name" value="Phosphorylase Kinase, domain 1"/>
    <property type="match status" value="1"/>
</dbReference>
<keyword evidence="6" id="KW-0723">Serine/threonine-protein kinase</keyword>
<evidence type="ECO:0000256" key="18">
    <source>
        <dbReference type="ARBA" id="ARBA00023170"/>
    </source>
</evidence>
<evidence type="ECO:0000256" key="7">
    <source>
        <dbReference type="ARBA" id="ARBA00022553"/>
    </source>
</evidence>
<evidence type="ECO:0000256" key="17">
    <source>
        <dbReference type="ARBA" id="ARBA00023136"/>
    </source>
</evidence>
<dbReference type="SMR" id="A0A3B6GRM3"/>
<dbReference type="Gramene" id="TraesKAR3D01G0020970.1">
    <property type="protein sequence ID" value="cds.TraesKAR3D01G0020970.1"/>
    <property type="gene ID" value="TraesKAR3D01G0020970"/>
</dbReference>
<feature type="transmembrane region" description="Helical" evidence="26">
    <location>
        <begin position="675"/>
        <end position="698"/>
    </location>
</feature>
<keyword evidence="30" id="KW-1185">Reference proteome</keyword>
<reference evidence="29" key="1">
    <citation type="submission" date="2018-08" db="EMBL/GenBank/DDBJ databases">
        <authorList>
            <person name="Rossello M."/>
        </authorList>
    </citation>
    <scope>NUCLEOTIDE SEQUENCE [LARGE SCALE GENOMIC DNA]</scope>
    <source>
        <strain evidence="29">cv. Chinese Spring</strain>
    </source>
</reference>
<dbReference type="RefSeq" id="XP_044355425.1">
    <property type="nucleotide sequence ID" value="XM_044499490.1"/>
</dbReference>
<dbReference type="Gramene" id="TraesRN3D0100188100.1">
    <property type="protein sequence ID" value="TraesRN3D0100188100.1"/>
    <property type="gene ID" value="TraesRN3D0100188100"/>
</dbReference>
<evidence type="ECO:0000259" key="28">
    <source>
        <dbReference type="PROSITE" id="PS50011"/>
    </source>
</evidence>
<dbReference type="Gramene" id="TraesPARA_EIv1.0_1069780.1">
    <property type="protein sequence ID" value="TraesPARA_EIv1.0_1069780.1.CDS"/>
    <property type="gene ID" value="TraesPARA_EIv1.0_1069780"/>
</dbReference>
<keyword evidence="11 27" id="KW-0732">Signal</keyword>
<dbReference type="SMART" id="SM00220">
    <property type="entry name" value="S_TKc"/>
    <property type="match status" value="1"/>
</dbReference>
<dbReference type="PaxDb" id="4565-Traes_3DS_79E021146.1"/>
<evidence type="ECO:0000256" key="6">
    <source>
        <dbReference type="ARBA" id="ARBA00022527"/>
    </source>
</evidence>
<evidence type="ECO:0000256" key="1">
    <source>
        <dbReference type="ARBA" id="ARBA00004162"/>
    </source>
</evidence>
<dbReference type="Pfam" id="PF00560">
    <property type="entry name" value="LRR_1"/>
    <property type="match status" value="7"/>
</dbReference>
<dbReference type="FunFam" id="1.10.510.10:FF:000358">
    <property type="entry name" value="Putative leucine-rich repeat receptor-like serine/threonine-protein kinase"/>
    <property type="match status" value="1"/>
</dbReference>
<sequence length="1054" mass="113691">MAEMPPVRLLLLSLLFTLVIATARDSVGNHDDDDGAALLAFKVGIRRGGSSGPLRSWNSSTSFCSWEGVTCGGGSGRVVALDLSSHGLAGMLPAAIGNLTSLRTLNLSFNWFHGGIPASLGRLHRLQTLDLSYNSLSGTLPDNMSLCTGMTALVLGSNNLGGLIPSSLGDTLTNLKKVSLTNNSLTGAVPASLANLSFLQHLDLSINQLEGSIPPGLRGLRSISHIDLSANGFSGALPSSLYNLSLLRSLQVEGNTLQGSIPADIGDRLPAMEKLVLSRNRFSGAIPHSVTNLSSLTALRLGWNQFSGHVPRTLGRSQDLRYLELAGNKLEADNSRGWEFMDSLANCTQLQYLALDNNSFRGQLPGSVVNLSTSLEKFFIGYNNISGEIPSDISNLAGLKVLQVANTSVSGAIPESIGKLANLVMFFMFNNALSGLVPPSVGNLTRLNWILAYNNNLEGPIPASLGKLKDLNILDMSKNRLNGSIPREIFKLSSLSIQLDLSYNSLSGPLPSEVGSLTNLNWLVLSGNQLRGRIPESISSCTVLEYLLLHNNSFEGSIPTNLKNIKGLTTVSLSMNKLSGTIPDAFDGIATLKELYLAQNNLTGSIPAVLQNLTLLSVLDLSFNNLEGEVPTGGVFRNLTYEWVQGNSKLCGGVHQLHLAPCSSLYPVRNHKKSLVVPLTVTGSLMLLVSVIVIVWLLHRKLKESNKFHMLPLTIDKHQRVSYQAIFNGTNEFSEANLLGKGRYGAVYRCTLDDEGTATSVAVKVFDPQQSGSSKSFEVECEALRRVRHRCILKIITCCASISPQGQEFKALVFELMPNNSLDSWLHPKSQERAPCSTLSLAQRLDIAVDILDALDYLHNDCQPPIIHCDIKPSNILLAHDMTARVGDFGIARVLPENASQTMLNSTSSTGVRGSIGYIAPEYGEGSAASPIGDVYSLGILLLEMFTGRSPTDDKFKGSLNLHKFAQAALPNKVMEIADPAIWIHTEANDTGAADTGTARTRTEECLVSVMSVGISCSMQQPRERMLIRDAASEMHAIRDAYLIFANSPIHQRE</sequence>
<evidence type="ECO:0000256" key="23">
    <source>
        <dbReference type="ARBA" id="ARBA00056628"/>
    </source>
</evidence>
<evidence type="ECO:0000256" key="25">
    <source>
        <dbReference type="PROSITE-ProRule" id="PRU10141"/>
    </source>
</evidence>
<evidence type="ECO:0000256" key="19">
    <source>
        <dbReference type="ARBA" id="ARBA00023180"/>
    </source>
</evidence>
<comment type="catalytic activity">
    <reaction evidence="20">
        <text>L-threonyl-[protein] + ATP = O-phospho-L-threonyl-[protein] + ADP + H(+)</text>
        <dbReference type="Rhea" id="RHEA:46608"/>
        <dbReference type="Rhea" id="RHEA-COMP:11060"/>
        <dbReference type="Rhea" id="RHEA-COMP:11605"/>
        <dbReference type="ChEBI" id="CHEBI:15378"/>
        <dbReference type="ChEBI" id="CHEBI:30013"/>
        <dbReference type="ChEBI" id="CHEBI:30616"/>
        <dbReference type="ChEBI" id="CHEBI:61977"/>
        <dbReference type="ChEBI" id="CHEBI:456216"/>
        <dbReference type="EC" id="2.7.11.1"/>
    </reaction>
</comment>
<organism evidence="29">
    <name type="scientific">Triticum aestivum</name>
    <name type="common">Wheat</name>
    <dbReference type="NCBI Taxonomy" id="4565"/>
    <lineage>
        <taxon>Eukaryota</taxon>
        <taxon>Viridiplantae</taxon>
        <taxon>Streptophyta</taxon>
        <taxon>Embryophyta</taxon>
        <taxon>Tracheophyta</taxon>
        <taxon>Spermatophyta</taxon>
        <taxon>Magnoliopsida</taxon>
        <taxon>Liliopsida</taxon>
        <taxon>Poales</taxon>
        <taxon>Poaceae</taxon>
        <taxon>BOP clade</taxon>
        <taxon>Pooideae</taxon>
        <taxon>Triticodae</taxon>
        <taxon>Triticeae</taxon>
        <taxon>Triticinae</taxon>
        <taxon>Triticum</taxon>
    </lineage>
</organism>
<dbReference type="SUPFAM" id="SSF52058">
    <property type="entry name" value="L domain-like"/>
    <property type="match status" value="1"/>
</dbReference>
<evidence type="ECO:0000256" key="9">
    <source>
        <dbReference type="ARBA" id="ARBA00022679"/>
    </source>
</evidence>
<evidence type="ECO:0000256" key="14">
    <source>
        <dbReference type="ARBA" id="ARBA00022777"/>
    </source>
</evidence>
<gene>
    <name evidence="29" type="primary">LOC123077255</name>
</gene>
<evidence type="ECO:0000256" key="15">
    <source>
        <dbReference type="ARBA" id="ARBA00022840"/>
    </source>
</evidence>
<evidence type="ECO:0000256" key="24">
    <source>
        <dbReference type="ARBA" id="ARBA00072040"/>
    </source>
</evidence>
<dbReference type="AlphaFoldDB" id="A0A3B6GRM3"/>
<dbReference type="InterPro" id="IPR013210">
    <property type="entry name" value="LRR_N_plant-typ"/>
</dbReference>
<dbReference type="InterPro" id="IPR017441">
    <property type="entry name" value="Protein_kinase_ATP_BS"/>
</dbReference>
<dbReference type="Pfam" id="PF00069">
    <property type="entry name" value="Pkinase"/>
    <property type="match status" value="1"/>
</dbReference>
<dbReference type="EC" id="2.7.11.1" evidence="4"/>
<dbReference type="PROSITE" id="PS00107">
    <property type="entry name" value="PROTEIN_KINASE_ATP"/>
    <property type="match status" value="1"/>
</dbReference>
<dbReference type="InterPro" id="IPR000719">
    <property type="entry name" value="Prot_kinase_dom"/>
</dbReference>
<dbReference type="SUPFAM" id="SSF52047">
    <property type="entry name" value="RNI-like"/>
    <property type="match status" value="1"/>
</dbReference>
<dbReference type="EnsemblPlants" id="TraesCS3D02G088300.1">
    <property type="protein sequence ID" value="TraesCS3D02G088300.1"/>
    <property type="gene ID" value="TraesCS3D02G088300"/>
</dbReference>
<dbReference type="PROSITE" id="PS51450">
    <property type="entry name" value="LRR"/>
    <property type="match status" value="1"/>
</dbReference>
<dbReference type="InterPro" id="IPR008271">
    <property type="entry name" value="Ser/Thr_kinase_AS"/>
</dbReference>
<keyword evidence="18" id="KW-0675">Receptor</keyword>
<dbReference type="GO" id="GO:0005886">
    <property type="term" value="C:plasma membrane"/>
    <property type="evidence" value="ECO:0007669"/>
    <property type="project" value="UniProtKB-SubCell"/>
</dbReference>
<dbReference type="Gramene" id="TraesCAD_scaffold_014144_01G000300.1">
    <property type="protein sequence ID" value="TraesCAD_scaffold_014144_01G000300.1"/>
    <property type="gene ID" value="TraesCAD_scaffold_014144_01G000300"/>
</dbReference>
<keyword evidence="19" id="KW-0325">Glycoprotein</keyword>
<dbReference type="InterPro" id="IPR003591">
    <property type="entry name" value="Leu-rich_rpt_typical-subtyp"/>
</dbReference>
<dbReference type="Gramene" id="TraesCS3D03G0174500.1">
    <property type="protein sequence ID" value="TraesCS3D03G0174500.1.CDS"/>
    <property type="gene ID" value="TraesCS3D03G0174500"/>
</dbReference>
<evidence type="ECO:0000256" key="10">
    <source>
        <dbReference type="ARBA" id="ARBA00022692"/>
    </source>
</evidence>
<dbReference type="OMA" id="GSKFPAM"/>
<evidence type="ECO:0000256" key="21">
    <source>
        <dbReference type="ARBA" id="ARBA00048679"/>
    </source>
</evidence>
<evidence type="ECO:0000256" key="13">
    <source>
        <dbReference type="ARBA" id="ARBA00022741"/>
    </source>
</evidence>
<keyword evidence="5" id="KW-1003">Cell membrane</keyword>
<evidence type="ECO:0000256" key="5">
    <source>
        <dbReference type="ARBA" id="ARBA00022475"/>
    </source>
</evidence>
<comment type="function">
    <text evidence="22">Receptor kinase that detects X.oryzae pv. oryzae protein Ax21 to promote innate immunity. Following X.oryzae pv. oryzae protein Ax21 detection, undergoes cleavage, releasing the processed protein kinase Xa21 chain.</text>
</comment>
<dbReference type="SUPFAM" id="SSF56112">
    <property type="entry name" value="Protein kinase-like (PK-like)"/>
    <property type="match status" value="1"/>
</dbReference>
<dbReference type="FunFam" id="3.80.10.10:FF:001158">
    <property type="entry name" value="Leucine-rich repeat protein kinase family protein"/>
    <property type="match status" value="1"/>
</dbReference>
<dbReference type="OrthoDB" id="676979at2759"/>
<protein>
    <recommendedName>
        <fullName evidence="24">Receptor kinase-like protein Xa21</fullName>
        <ecNumber evidence="4">2.7.11.1</ecNumber>
    </recommendedName>
</protein>
<accession>A0A3B6GRM3</accession>
<dbReference type="Proteomes" id="UP000019116">
    <property type="component" value="Chromosome 3D"/>
</dbReference>
<comment type="catalytic activity">
    <reaction evidence="21">
        <text>L-seryl-[protein] + ATP = O-phospho-L-seryl-[protein] + ADP + H(+)</text>
        <dbReference type="Rhea" id="RHEA:17989"/>
        <dbReference type="Rhea" id="RHEA-COMP:9863"/>
        <dbReference type="Rhea" id="RHEA-COMP:11604"/>
        <dbReference type="ChEBI" id="CHEBI:15378"/>
        <dbReference type="ChEBI" id="CHEBI:29999"/>
        <dbReference type="ChEBI" id="CHEBI:30616"/>
        <dbReference type="ChEBI" id="CHEBI:83421"/>
        <dbReference type="ChEBI" id="CHEBI:456216"/>
        <dbReference type="EC" id="2.7.11.1"/>
    </reaction>
</comment>
<dbReference type="Pfam" id="PF13855">
    <property type="entry name" value="LRR_8"/>
    <property type="match status" value="3"/>
</dbReference>
<feature type="signal peptide" evidence="27">
    <location>
        <begin position="1"/>
        <end position="21"/>
    </location>
</feature>
<dbReference type="InterPro" id="IPR011009">
    <property type="entry name" value="Kinase-like_dom_sf"/>
</dbReference>
<reference evidence="29" key="2">
    <citation type="submission" date="2018-10" db="UniProtKB">
        <authorList>
            <consortium name="EnsemblPlants"/>
        </authorList>
    </citation>
    <scope>IDENTIFICATION</scope>
</reference>
<evidence type="ECO:0000313" key="29">
    <source>
        <dbReference type="EnsemblPlants" id="TraesCS3D02G088300.1"/>
    </source>
</evidence>
<dbReference type="Gramene" id="TraesWEE_scaffold_041956_01G000200.1">
    <property type="protein sequence ID" value="TraesWEE_scaffold_041956_01G000200.1"/>
    <property type="gene ID" value="TraesWEE_scaffold_041956_01G000200"/>
</dbReference>
<evidence type="ECO:0000256" key="11">
    <source>
        <dbReference type="ARBA" id="ARBA00022729"/>
    </source>
</evidence>
<keyword evidence="7" id="KW-0597">Phosphoprotein</keyword>
<evidence type="ECO:0000256" key="12">
    <source>
        <dbReference type="ARBA" id="ARBA00022737"/>
    </source>
</evidence>
<evidence type="ECO:0000256" key="26">
    <source>
        <dbReference type="SAM" id="Phobius"/>
    </source>
</evidence>
<dbReference type="GO" id="GO:0005789">
    <property type="term" value="C:endoplasmic reticulum membrane"/>
    <property type="evidence" value="ECO:0007669"/>
    <property type="project" value="UniProtKB-SubCell"/>
</dbReference>
<comment type="similarity">
    <text evidence="3">Belongs to the protein kinase superfamily. Ser/Thr protein kinase family.</text>
</comment>
<name>A0A3B6GRM3_WHEAT</name>
<dbReference type="Gramene" id="TraesCLE_scaffold_114474_01G000200.1">
    <property type="protein sequence ID" value="TraesCLE_scaffold_114474_01G000200.1"/>
    <property type="gene ID" value="TraesCLE_scaffold_114474_01G000200"/>
</dbReference>
<dbReference type="STRING" id="4565.A0A3B6GRM3"/>
<feature type="domain" description="Protein kinase" evidence="28">
    <location>
        <begin position="733"/>
        <end position="1043"/>
    </location>
</feature>
<evidence type="ECO:0000256" key="4">
    <source>
        <dbReference type="ARBA" id="ARBA00012513"/>
    </source>
</evidence>
<dbReference type="FunFam" id="3.80.10.10:FF:000233">
    <property type="entry name" value="Leucine-rich repeat receptor-like protein kinase TDR"/>
    <property type="match status" value="1"/>
</dbReference>
<evidence type="ECO:0000256" key="20">
    <source>
        <dbReference type="ARBA" id="ARBA00047899"/>
    </source>
</evidence>